<evidence type="ECO:0000256" key="1">
    <source>
        <dbReference type="ARBA" id="ARBA00004127"/>
    </source>
</evidence>
<dbReference type="Proteomes" id="UP001497383">
    <property type="component" value="Chromosome 4"/>
</dbReference>
<dbReference type="Gene3D" id="3.40.1110.10">
    <property type="entry name" value="Calcium-transporting ATPase, cytoplasmic domain N"/>
    <property type="match status" value="1"/>
</dbReference>
<dbReference type="EMBL" id="OZ022411">
    <property type="protein sequence ID" value="CAK9441843.1"/>
    <property type="molecule type" value="Genomic_DNA"/>
</dbReference>
<dbReference type="InterPro" id="IPR032630">
    <property type="entry name" value="P_typ_ATPase_c"/>
</dbReference>
<dbReference type="Pfam" id="PF13246">
    <property type="entry name" value="Cation_ATPase"/>
    <property type="match status" value="1"/>
</dbReference>
<dbReference type="InterPro" id="IPR008250">
    <property type="entry name" value="ATPase_P-typ_transduc_dom_A_sf"/>
</dbReference>
<feature type="compositionally biased region" description="Basic residues" evidence="15">
    <location>
        <begin position="180"/>
        <end position="205"/>
    </location>
</feature>
<dbReference type="EMBL" id="OZ022409">
    <property type="protein sequence ID" value="CAK9440698.1"/>
    <property type="molecule type" value="Genomic_DNA"/>
</dbReference>
<protein>
    <recommendedName>
        <fullName evidence="14">Phospholipid-transporting ATPase</fullName>
        <ecNumber evidence="14">7.6.2.1</ecNumber>
    </recommendedName>
</protein>
<keyword evidence="4 14" id="KW-0812">Transmembrane</keyword>
<feature type="transmembrane region" description="Helical" evidence="14">
    <location>
        <begin position="1266"/>
        <end position="1282"/>
    </location>
</feature>
<evidence type="ECO:0000256" key="14">
    <source>
        <dbReference type="RuleBase" id="RU362033"/>
    </source>
</evidence>
<dbReference type="Gene3D" id="2.70.150.10">
    <property type="entry name" value="Calcium-transporting ATPase, cytoplasmic transduction domain A"/>
    <property type="match status" value="1"/>
</dbReference>
<feature type="transmembrane region" description="Helical" evidence="14">
    <location>
        <begin position="625"/>
        <end position="649"/>
    </location>
</feature>
<evidence type="ECO:0000256" key="5">
    <source>
        <dbReference type="ARBA" id="ARBA00022723"/>
    </source>
</evidence>
<dbReference type="SFLD" id="SFLDS00003">
    <property type="entry name" value="Haloacid_Dehalogenase"/>
    <property type="match status" value="1"/>
</dbReference>
<feature type="region of interest" description="Disordered" evidence="15">
    <location>
        <begin position="1"/>
        <end position="241"/>
    </location>
</feature>
<evidence type="ECO:0000256" key="6">
    <source>
        <dbReference type="ARBA" id="ARBA00022741"/>
    </source>
</evidence>
<dbReference type="RefSeq" id="XP_066826989.1">
    <property type="nucleotide sequence ID" value="XM_066975394.1"/>
</dbReference>
<dbReference type="EMBL" id="OZ022410">
    <property type="protein sequence ID" value="CAK9440919.1"/>
    <property type="molecule type" value="Genomic_DNA"/>
</dbReference>
<dbReference type="Proteomes" id="UP001497383">
    <property type="component" value="Chromosome 1"/>
</dbReference>
<evidence type="ECO:0000256" key="3">
    <source>
        <dbReference type="ARBA" id="ARBA00022448"/>
    </source>
</evidence>
<evidence type="ECO:0000256" key="13">
    <source>
        <dbReference type="ARBA" id="ARBA00049128"/>
    </source>
</evidence>
<dbReference type="InterPro" id="IPR044492">
    <property type="entry name" value="P_typ_ATPase_HD_dom"/>
</dbReference>
<dbReference type="SUPFAM" id="SSF81660">
    <property type="entry name" value="Metal cation-transporting ATPase, ATP-binding domain N"/>
    <property type="match status" value="1"/>
</dbReference>
<dbReference type="InterPro" id="IPR023299">
    <property type="entry name" value="ATPase_P-typ_cyto_dom_N"/>
</dbReference>
<dbReference type="Pfam" id="PF16209">
    <property type="entry name" value="PhoLip_ATPase_N"/>
    <property type="match status" value="1"/>
</dbReference>
<feature type="domain" description="P-type ATPase N-terminal" evidence="16">
    <location>
        <begin position="261"/>
        <end position="309"/>
    </location>
</feature>
<evidence type="ECO:0000256" key="2">
    <source>
        <dbReference type="ARBA" id="ARBA00008109"/>
    </source>
</evidence>
<dbReference type="PANTHER" id="PTHR24092:SF180">
    <property type="entry name" value="PHOSPHOLIPID-TRANSPORTING ATPASE DNF1-RELATED"/>
    <property type="match status" value="1"/>
</dbReference>
<evidence type="ECO:0000313" key="19">
    <source>
        <dbReference type="EMBL" id="CAK9436575.1"/>
    </source>
</evidence>
<feature type="transmembrane region" description="Helical" evidence="14">
    <location>
        <begin position="1383"/>
        <end position="1403"/>
    </location>
</feature>
<comment type="similarity">
    <text evidence="2 14">Belongs to the cation transport ATPase (P-type) (TC 3.A.3) family. Type IV subfamily.</text>
</comment>
<dbReference type="CDD" id="cd02073">
    <property type="entry name" value="P-type_ATPase_APLT_Dnf-like"/>
    <property type="match status" value="1"/>
</dbReference>
<keyword evidence="5" id="KW-0479">Metal-binding</keyword>
<evidence type="ECO:0000313" key="23">
    <source>
        <dbReference type="EMBL" id="CAK9439777.1"/>
    </source>
</evidence>
<dbReference type="PANTHER" id="PTHR24092">
    <property type="entry name" value="PROBABLE PHOSPHOLIPID-TRANSPORTING ATPASE"/>
    <property type="match status" value="1"/>
</dbReference>
<evidence type="ECO:0000313" key="27">
    <source>
        <dbReference type="Proteomes" id="UP001497383"/>
    </source>
</evidence>
<dbReference type="EMBL" id="OZ022406">
    <property type="protein sequence ID" value="CAK9437691.1"/>
    <property type="molecule type" value="Genomic_DNA"/>
</dbReference>
<dbReference type="Proteomes" id="UP001497383">
    <property type="component" value="Chromosome 5"/>
</dbReference>
<evidence type="ECO:0000313" key="24">
    <source>
        <dbReference type="EMBL" id="CAK9440698.1"/>
    </source>
</evidence>
<dbReference type="GeneID" id="92205247"/>
<accession>A0ABP0ZFF6</accession>
<dbReference type="EMBL" id="OZ022408">
    <property type="protein sequence ID" value="CAK9438904.1"/>
    <property type="molecule type" value="Genomic_DNA"/>
</dbReference>
<dbReference type="Pfam" id="PF16212">
    <property type="entry name" value="PhoLip_ATPase_C"/>
    <property type="match status" value="1"/>
</dbReference>
<dbReference type="SFLD" id="SFLDF00027">
    <property type="entry name" value="p-type_atpase"/>
    <property type="match status" value="1"/>
</dbReference>
<dbReference type="EMBL" id="OZ022406">
    <property type="protein sequence ID" value="CAK9436696.1"/>
    <property type="molecule type" value="Genomic_DNA"/>
</dbReference>
<keyword evidence="3" id="KW-0813">Transport</keyword>
<name>A0ABP0ZFF6_9ASCO</name>
<feature type="transmembrane region" description="Helical" evidence="14">
    <location>
        <begin position="1451"/>
        <end position="1471"/>
    </location>
</feature>
<sequence>MVSRDKSRAQTSPFSDHSAELEDDDGSILKSPLEAHFDKGRLSYHGSASSANHDSYSDDSMPPTPKLAADSFDNGKSSRLKFQLGSNQTPPSSSSSSSVSPSKHRFSKSPKSPFLDDVILEDEVYQKPKAEEAENTAEVSGSHEDLATRRHRWGTFRDKNGRPDSAKTGVGRSRTLNKILHPHRNDKGHHHRSLKGRIKSIRKPNTHSIDFPELHHRDSDSDSNKDAPEGDSKNRKSEKRTVVFNRELPEQFTDMETGKPNTNYPRNKIRTTKYTPLTFLPKNIFNQFFHNIANIYFLALIILGAFQIFGVPSPSMAAVPLIVIVIITAIKDAVEDSRRTITDLEVNNQHTHILEQVHDSDYHYENRNVNDEKVSLWRRFKKWNTKLLVKFWGASKSSLTKEGRANRAREKHNRENNIQEGEARKSFESDVVTPRNSIDPFGETIRQSFHKPRSSGQAQPKTLKFVRKCWKDVRVGDLLRIYNNDEVPADVVILSTSDDDNCCFVETKNLDGETNLKVKQALKYSSVDDKITKADDLIDKSFQIDSEGPHANLYSYEGNLKYTARNGHPLEEPVTINNLLLRGCSLRNTKWVIGIVVFTGDDTKIMLNAGVTPTKQSRMSKELNYYVLLNFLLLFIICFVSGLVNGLYYRKTGTSRDYFEFGTIAGTPALNGLVGFFVAVILYQSLVPISLYITIEIIKTAQAFFIYSDVGMYYPKLDFPCTPKSWSISDDLGQIEYIFSDKTGTLTQNVMEFKKCTINGVSYGRAYTEALAGLRKRQGVDVEAEAAHERAMIAEDKVEMVDKLRGLLKSTTYDDEITFVSSKFVDDLLGAAGEDQQEAGYHFMLALALCHSVLAEQSEKNPHKLVLKAQSPDEAALVGTARSLGFNFKGTTKKGFLVDEFGTCKEYQVLNTLEFNSTRKRMSTIIKIPSDPPRALLLCKGADSIIYERLSKTENDPEMLEATARDLEEYATEGLRTLCIAERELTWEQYTEWNKRHQVAASSLEDREGKMEQVADAIEQELVLLGGTAIEDRLQDGVPDAISLLAEAGIKLWVLTGDKVETAINIGFSCNLLGNEMDLLVIKTAYSSEETEKMGLELGFGNAEAQIIDNVISFYLNRHFNMEGTIDEQEAAIGDHTAPDARFGVVIDGDALKLALMNRDTKRKFLLLCKKCRAVLCCRVSPAQKAAVVKLVKDTLDVMTLAIGDGSNDVAMIQAADVGVGIAGEEGRQAVMSSDYAFGQFRFLARLLLTHGRWSYKRFSEMIPSFFYKNIIFNIALFWYGIYCDFDGTYLFEFTYLMFYNLAFTSLPVIFMGIFDQDVSAKVSLLVPQLYRSGILRNEMSDLKFYIYCLDGIYQSAISFFFPYLMYKTSFPGENGKPVDHRFWVGVPVTVIACTSCNLYLLFHQRRWDWLSSLIIGISILIVFIWTGLWSSSEYSSQEFYKAAAQVFGMTAFWAVIFIGILVCLLPRFFYDILQKLYFPKDEDIIRECVQRGDFDPYPANYDPTDPDRPKISAYSSAVVNRMSMDHRVSDDRVDMSNQATTPHTPPPGFLAQMRRKSKSFRHHSDLSTETIQMEVFDENQRRISMISERNR</sequence>
<dbReference type="Proteomes" id="UP001497383">
    <property type="component" value="Chromosome 2"/>
</dbReference>
<keyword evidence="10 14" id="KW-1133">Transmembrane helix</keyword>
<evidence type="ECO:0000313" key="20">
    <source>
        <dbReference type="EMBL" id="CAK9436696.1"/>
    </source>
</evidence>
<dbReference type="EMBL" id="OZ022405">
    <property type="protein sequence ID" value="CAK9436575.1"/>
    <property type="molecule type" value="Genomic_DNA"/>
</dbReference>
<feature type="transmembrane region" description="Helical" evidence="14">
    <location>
        <begin position="1294"/>
        <end position="1315"/>
    </location>
</feature>
<evidence type="ECO:0000256" key="12">
    <source>
        <dbReference type="ARBA" id="ARBA00034036"/>
    </source>
</evidence>
<feature type="transmembrane region" description="Helical" evidence="14">
    <location>
        <begin position="1410"/>
        <end position="1431"/>
    </location>
</feature>
<dbReference type="EMBL" id="OZ022405">
    <property type="protein sequence ID" value="CAK9435324.1"/>
    <property type="molecule type" value="Genomic_DNA"/>
</dbReference>
<dbReference type="NCBIfam" id="TIGR01652">
    <property type="entry name" value="ATPase-Plipid"/>
    <property type="match status" value="1"/>
</dbReference>
<reference evidence="19 27" key="1">
    <citation type="submission" date="2024-03" db="EMBL/GenBank/DDBJ databases">
        <authorList>
            <person name="Brejova B."/>
        </authorList>
    </citation>
    <scope>NUCLEOTIDE SEQUENCE [LARGE SCALE GENOMIC DNA]</scope>
    <source>
        <strain evidence="19 27">CBS 14171</strain>
    </source>
</reference>
<dbReference type="Proteomes" id="UP001497383">
    <property type="component" value="Chromosome 7"/>
</dbReference>
<dbReference type="InterPro" id="IPR032631">
    <property type="entry name" value="P-type_ATPase_N"/>
</dbReference>
<dbReference type="NCBIfam" id="TIGR01494">
    <property type="entry name" value="ATPase_P-type"/>
    <property type="match status" value="1"/>
</dbReference>
<dbReference type="InterPro" id="IPR023298">
    <property type="entry name" value="ATPase_P-typ_TM_dom_sf"/>
</dbReference>
<feature type="transmembrane region" description="Helical" evidence="14">
    <location>
        <begin position="288"/>
        <end position="309"/>
    </location>
</feature>
<evidence type="ECO:0000313" key="26">
    <source>
        <dbReference type="EMBL" id="CAK9441843.1"/>
    </source>
</evidence>
<dbReference type="InterPro" id="IPR006539">
    <property type="entry name" value="P-type_ATPase_IV"/>
</dbReference>
<evidence type="ECO:0000259" key="17">
    <source>
        <dbReference type="Pfam" id="PF16212"/>
    </source>
</evidence>
<feature type="transmembrane region" description="Helical" evidence="14">
    <location>
        <begin position="669"/>
        <end position="693"/>
    </location>
</feature>
<dbReference type="SUPFAM" id="SSF56784">
    <property type="entry name" value="HAD-like"/>
    <property type="match status" value="1"/>
</dbReference>
<feature type="compositionally biased region" description="Basic and acidic residues" evidence="15">
    <location>
        <begin position="210"/>
        <end position="241"/>
    </location>
</feature>
<proteinExistence type="inferred from homology"/>
<gene>
    <name evidence="18" type="ORF">LODBEIA_P00510</name>
    <name evidence="19" type="ORF">LODBEIA_P11170</name>
    <name evidence="20" type="ORF">LODBEIA_P12180</name>
    <name evidence="21" type="ORF">LODBEIA_P20690</name>
    <name evidence="22" type="ORF">LODBEIA_P31280</name>
    <name evidence="23" type="ORF">LODBEIA_P38770</name>
    <name evidence="24" type="ORF">LODBEIA_P46870</name>
    <name evidence="25" type="ORF">LODBEIA_P47880</name>
    <name evidence="26" type="ORF">LODBEIA_P57110</name>
</gene>
<evidence type="ECO:0000313" key="18">
    <source>
        <dbReference type="EMBL" id="CAK9435324.1"/>
    </source>
</evidence>
<dbReference type="SUPFAM" id="SSF81665">
    <property type="entry name" value="Calcium ATPase, transmembrane domain M"/>
    <property type="match status" value="1"/>
</dbReference>
<dbReference type="Proteomes" id="UP001497383">
    <property type="component" value="Chromosome 6"/>
</dbReference>
<dbReference type="PRINTS" id="PR00119">
    <property type="entry name" value="CATATPASE"/>
</dbReference>
<comment type="catalytic activity">
    <reaction evidence="12 14">
        <text>ATP + H2O + phospholipidSide 1 = ADP + phosphate + phospholipidSide 2.</text>
        <dbReference type="EC" id="7.6.2.1"/>
    </reaction>
</comment>
<evidence type="ECO:0000313" key="21">
    <source>
        <dbReference type="EMBL" id="CAK9437691.1"/>
    </source>
</evidence>
<evidence type="ECO:0000313" key="25">
    <source>
        <dbReference type="EMBL" id="CAK9440919.1"/>
    </source>
</evidence>
<evidence type="ECO:0000256" key="10">
    <source>
        <dbReference type="ARBA" id="ARBA00022989"/>
    </source>
</evidence>
<keyword evidence="8 14" id="KW-0460">Magnesium</keyword>
<comment type="catalytic activity">
    <reaction evidence="13">
        <text>a 1,2-diacyl-sn-glycero-3-phosphoethanolamine(out) + ATP + H2O = a 1,2-diacyl-sn-glycero-3-phosphoethanolamine(in) + ADP + phosphate + H(+)</text>
        <dbReference type="Rhea" id="RHEA:66132"/>
        <dbReference type="ChEBI" id="CHEBI:15377"/>
        <dbReference type="ChEBI" id="CHEBI:15378"/>
        <dbReference type="ChEBI" id="CHEBI:30616"/>
        <dbReference type="ChEBI" id="CHEBI:43474"/>
        <dbReference type="ChEBI" id="CHEBI:64612"/>
        <dbReference type="ChEBI" id="CHEBI:456216"/>
    </reaction>
    <physiologicalReaction direction="left-to-right" evidence="13">
        <dbReference type="Rhea" id="RHEA:66133"/>
    </physiologicalReaction>
</comment>
<evidence type="ECO:0000256" key="8">
    <source>
        <dbReference type="ARBA" id="ARBA00022842"/>
    </source>
</evidence>
<dbReference type="InterPro" id="IPR001757">
    <property type="entry name" value="P_typ_ATPase"/>
</dbReference>
<dbReference type="Gene3D" id="3.40.50.1000">
    <property type="entry name" value="HAD superfamily/HAD-like"/>
    <property type="match status" value="1"/>
</dbReference>
<keyword evidence="11 14" id="KW-0472">Membrane</keyword>
<evidence type="ECO:0000313" key="22">
    <source>
        <dbReference type="EMBL" id="CAK9438904.1"/>
    </source>
</evidence>
<feature type="compositionally biased region" description="Basic and acidic residues" evidence="15">
    <location>
        <begin position="155"/>
        <end position="165"/>
    </location>
</feature>
<feature type="transmembrane region" description="Helical" evidence="14">
    <location>
        <begin position="1345"/>
        <end position="1363"/>
    </location>
</feature>
<evidence type="ECO:0000256" key="11">
    <source>
        <dbReference type="ARBA" id="ARBA00023136"/>
    </source>
</evidence>
<feature type="transmembrane region" description="Helical" evidence="14">
    <location>
        <begin position="315"/>
        <end position="334"/>
    </location>
</feature>
<keyword evidence="7 14" id="KW-0067">ATP-binding</keyword>
<feature type="compositionally biased region" description="Low complexity" evidence="15">
    <location>
        <begin position="90"/>
        <end position="101"/>
    </location>
</feature>
<evidence type="ECO:0000256" key="15">
    <source>
        <dbReference type="SAM" id="MobiDB-lite"/>
    </source>
</evidence>
<dbReference type="InterPro" id="IPR036412">
    <property type="entry name" value="HAD-like_sf"/>
</dbReference>
<dbReference type="SFLD" id="SFLDG00002">
    <property type="entry name" value="C1.7:_P-type_atpase_like"/>
    <property type="match status" value="1"/>
</dbReference>
<feature type="domain" description="P-type ATPase C-terminal" evidence="17">
    <location>
        <begin position="1231"/>
        <end position="1481"/>
    </location>
</feature>
<evidence type="ECO:0000256" key="7">
    <source>
        <dbReference type="ARBA" id="ARBA00022840"/>
    </source>
</evidence>
<evidence type="ECO:0000256" key="4">
    <source>
        <dbReference type="ARBA" id="ARBA00022692"/>
    </source>
</evidence>
<dbReference type="PROSITE" id="PS00154">
    <property type="entry name" value="ATPASE_E1_E2"/>
    <property type="match status" value="1"/>
</dbReference>
<dbReference type="InterPro" id="IPR018303">
    <property type="entry name" value="ATPase_P-typ_P_site"/>
</dbReference>
<evidence type="ECO:0000259" key="16">
    <source>
        <dbReference type="Pfam" id="PF16209"/>
    </source>
</evidence>
<keyword evidence="27" id="KW-1185">Reference proteome</keyword>
<dbReference type="EMBL" id="OZ022408">
    <property type="protein sequence ID" value="CAK9439777.1"/>
    <property type="molecule type" value="Genomic_DNA"/>
</dbReference>
<keyword evidence="6 14" id="KW-0547">Nucleotide-binding</keyword>
<dbReference type="EC" id="7.6.2.1" evidence="14"/>
<evidence type="ECO:0000256" key="9">
    <source>
        <dbReference type="ARBA" id="ARBA00022967"/>
    </source>
</evidence>
<keyword evidence="9 14" id="KW-1278">Translocase</keyword>
<dbReference type="SUPFAM" id="SSF81653">
    <property type="entry name" value="Calcium ATPase, transduction domain A"/>
    <property type="match status" value="1"/>
</dbReference>
<dbReference type="InterPro" id="IPR023214">
    <property type="entry name" value="HAD_sf"/>
</dbReference>
<organism evidence="19 27">
    <name type="scientific">Lodderomyces beijingensis</name>
    <dbReference type="NCBI Taxonomy" id="1775926"/>
    <lineage>
        <taxon>Eukaryota</taxon>
        <taxon>Fungi</taxon>
        <taxon>Dikarya</taxon>
        <taxon>Ascomycota</taxon>
        <taxon>Saccharomycotina</taxon>
        <taxon>Pichiomycetes</taxon>
        <taxon>Debaryomycetaceae</taxon>
        <taxon>Candida/Lodderomyces clade</taxon>
        <taxon>Lodderomyces</taxon>
    </lineage>
</organism>
<comment type="subcellular location">
    <subcellularLocation>
        <location evidence="1">Endomembrane system</location>
        <topology evidence="1">Multi-pass membrane protein</topology>
    </subcellularLocation>
    <subcellularLocation>
        <location evidence="14">Membrane</location>
        <topology evidence="14">Multi-pass membrane protein</topology>
    </subcellularLocation>
</comment>